<feature type="transmembrane region" description="Helical" evidence="1">
    <location>
        <begin position="183"/>
        <end position="216"/>
    </location>
</feature>
<keyword evidence="3" id="KW-0808">Transferase</keyword>
<keyword evidence="4" id="KW-1185">Reference proteome</keyword>
<protein>
    <submittedName>
        <fullName evidence="3">Mannosyltransferase</fullName>
    </submittedName>
</protein>
<dbReference type="STRING" id="1514971.AUR64_10705"/>
<gene>
    <name evidence="3" type="ORF">AUR64_10705</name>
</gene>
<dbReference type="Pfam" id="PF13231">
    <property type="entry name" value="PMT_2"/>
    <property type="match status" value="1"/>
</dbReference>
<feature type="transmembrane region" description="Helical" evidence="1">
    <location>
        <begin position="383"/>
        <end position="402"/>
    </location>
</feature>
<accession>A0A0W1R9F2</accession>
<dbReference type="InterPro" id="IPR019962">
    <property type="entry name" value="CHP03663"/>
</dbReference>
<comment type="caution">
    <text evidence="3">The sequence shown here is derived from an EMBL/GenBank/DDBJ whole genome shotgun (WGS) entry which is preliminary data.</text>
</comment>
<reference evidence="3 4" key="1">
    <citation type="submission" date="2015-12" db="EMBL/GenBank/DDBJ databases">
        <title>Haloprofundus marisrubri gen. nov., sp. nov., an extremely halophilic archaeon isolated from the Discovery deep brine-seawater interface in the Red Sea.</title>
        <authorList>
            <person name="Zhang G."/>
            <person name="Stingl U."/>
            <person name="Rashid M."/>
        </authorList>
    </citation>
    <scope>NUCLEOTIDE SEQUENCE [LARGE SCALE GENOMIC DNA]</scope>
    <source>
        <strain evidence="3 4">SB9</strain>
    </source>
</reference>
<dbReference type="OrthoDB" id="313515at2157"/>
<keyword evidence="3" id="KW-0328">Glycosyltransferase</keyword>
<evidence type="ECO:0000259" key="2">
    <source>
        <dbReference type="Pfam" id="PF13231"/>
    </source>
</evidence>
<feature type="transmembrane region" description="Helical" evidence="1">
    <location>
        <begin position="442"/>
        <end position="466"/>
    </location>
</feature>
<dbReference type="GO" id="GO:0016757">
    <property type="term" value="F:glycosyltransferase activity"/>
    <property type="evidence" value="ECO:0007669"/>
    <property type="project" value="UniProtKB-KW"/>
</dbReference>
<evidence type="ECO:0000313" key="4">
    <source>
        <dbReference type="Proteomes" id="UP000054387"/>
    </source>
</evidence>
<sequence>MTSDDGVGATAPTNAVNRSNAETATPGRLLTGARTLYAVLAVTALALLVRVVGLGARIMHWDEGRVGYWILRYHENGEFFYRPIIHGPFLPVVNDWVFTFIGISDFSARLVVALVGGLFPLAAWLFREHLEDTEVVGLALVFAANPLLVYYSRFMRNDVLVAAFSVFALGFVVRAVDTGKLRYLYFAAVSMGLAFTTKGNAILYIACYLGATVLVFDHRLVGLAARGDSVGEYLRSRPAWAKRRLTNRWNTFEYGAGVLVVNVVGALVVFLAVVAFFYAPRPELWQALGNPAALAGVLDEATIGAAESFYDSWGSGDHQDHPYLPYFYGLSETLVYGAGVTIVFAVVGLAVDGYGNRGAQVGSVGNGANGANGGDGGRRGRRWLVAFGLYWGVASLVGYPIATDIEAPWAAIHVVVPLAFPASVGIAYLYRETRASIVTRDTVSVGLAAIVVVAALSGVVGANAAYIDSASEEDKEVLQWAQPENELKQTMLTIERIAETNEGVDVLFYGSYHPATDDELLYVENESSVDRMPPGGPSWHSRLPLPWYLERADANVTSTAPSENRTELQNPPPVVVAYEWEAEEVRSQLPGYTEHRHLFRLWSDEVVIYIDESAIPEE</sequence>
<feature type="domain" description="Glycosyltransferase RgtA/B/C/D-like" evidence="2">
    <location>
        <begin position="87"/>
        <end position="218"/>
    </location>
</feature>
<name>A0A0W1R9F2_9EURY</name>
<keyword evidence="1" id="KW-1133">Transmembrane helix</keyword>
<evidence type="ECO:0000256" key="1">
    <source>
        <dbReference type="SAM" id="Phobius"/>
    </source>
</evidence>
<dbReference type="InterPro" id="IPR038731">
    <property type="entry name" value="RgtA/B/C-like"/>
</dbReference>
<dbReference type="PANTHER" id="PTHR41710">
    <property type="entry name" value="GLYCOSYL TRANSFERASE, FAMILY 39"/>
    <property type="match status" value="1"/>
</dbReference>
<feature type="transmembrane region" description="Helical" evidence="1">
    <location>
        <begin position="333"/>
        <end position="351"/>
    </location>
</feature>
<keyword evidence="1" id="KW-0812">Transmembrane</keyword>
<feature type="transmembrane region" description="Helical" evidence="1">
    <location>
        <begin position="159"/>
        <end position="177"/>
    </location>
</feature>
<proteinExistence type="predicted"/>
<evidence type="ECO:0000313" key="3">
    <source>
        <dbReference type="EMBL" id="KTG10061.1"/>
    </source>
</evidence>
<dbReference type="PIRSF" id="PIRSF030218">
    <property type="entry name" value="Mannosyltr_MA4085_prd"/>
    <property type="match status" value="1"/>
</dbReference>
<feature type="transmembrane region" description="Helical" evidence="1">
    <location>
        <begin position="110"/>
        <end position="127"/>
    </location>
</feature>
<dbReference type="AlphaFoldDB" id="A0A0W1R9F2"/>
<dbReference type="InterPro" id="IPR016950">
    <property type="entry name" value="Manno-Trfase_MA4085_prd"/>
</dbReference>
<feature type="transmembrane region" description="Helical" evidence="1">
    <location>
        <begin position="133"/>
        <end position="152"/>
    </location>
</feature>
<organism evidence="3 4">
    <name type="scientific">Haloprofundus marisrubri</name>
    <dbReference type="NCBI Taxonomy" id="1514971"/>
    <lineage>
        <taxon>Archaea</taxon>
        <taxon>Methanobacteriati</taxon>
        <taxon>Methanobacteriota</taxon>
        <taxon>Stenosarchaea group</taxon>
        <taxon>Halobacteria</taxon>
        <taxon>Halobacteriales</taxon>
        <taxon>Haloferacaceae</taxon>
        <taxon>Haloprofundus</taxon>
    </lineage>
</organism>
<dbReference type="Proteomes" id="UP000054387">
    <property type="component" value="Unassembled WGS sequence"/>
</dbReference>
<feature type="transmembrane region" description="Helical" evidence="1">
    <location>
        <begin position="36"/>
        <end position="59"/>
    </location>
</feature>
<dbReference type="NCBIfam" id="TIGR03663">
    <property type="entry name" value="flippase activity-associated protein Agl23"/>
    <property type="match status" value="1"/>
</dbReference>
<dbReference type="EMBL" id="LOPU01000018">
    <property type="protein sequence ID" value="KTG10061.1"/>
    <property type="molecule type" value="Genomic_DNA"/>
</dbReference>
<keyword evidence="1" id="KW-0472">Membrane</keyword>
<dbReference type="PANTHER" id="PTHR41710:SF2">
    <property type="entry name" value="GLYCOSYL TRANSFERASE FAMILY 39_83 DOMAIN-CONTAINING PROTEIN"/>
    <property type="match status" value="1"/>
</dbReference>
<dbReference type="RefSeq" id="WP_058581416.1">
    <property type="nucleotide sequence ID" value="NZ_LOPU01000018.1"/>
</dbReference>
<feature type="transmembrane region" description="Helical" evidence="1">
    <location>
        <begin position="408"/>
        <end position="430"/>
    </location>
</feature>
<feature type="transmembrane region" description="Helical" evidence="1">
    <location>
        <begin position="252"/>
        <end position="279"/>
    </location>
</feature>